<evidence type="ECO:0000256" key="16">
    <source>
        <dbReference type="RuleBase" id="RU003357"/>
    </source>
</evidence>
<dbReference type="InterPro" id="IPR010105">
    <property type="entry name" value="TonB_sidphr_rcpt"/>
</dbReference>
<feature type="chain" id="PRO_5010909037" evidence="17">
    <location>
        <begin position="41"/>
        <end position="753"/>
    </location>
</feature>
<evidence type="ECO:0000313" key="21">
    <source>
        <dbReference type="Proteomes" id="UP000001971"/>
    </source>
</evidence>
<evidence type="ECO:0000256" key="10">
    <source>
        <dbReference type="ARBA" id="ARBA00023077"/>
    </source>
</evidence>
<dbReference type="KEGG" id="ypa:YPA_0831"/>
<keyword evidence="12 20" id="KW-0675">Receptor</keyword>
<evidence type="ECO:0000256" key="4">
    <source>
        <dbReference type="ARBA" id="ARBA00022452"/>
    </source>
</evidence>
<comment type="similarity">
    <text evidence="2 14 16">Belongs to the TonB-dependent receptor family.</text>
</comment>
<organism evidence="20 21">
    <name type="scientific">Yersinia pestis bv. Antiqua (strain Antiqua)</name>
    <dbReference type="NCBI Taxonomy" id="360102"/>
    <lineage>
        <taxon>Bacteria</taxon>
        <taxon>Pseudomonadati</taxon>
        <taxon>Pseudomonadota</taxon>
        <taxon>Gammaproteobacteria</taxon>
        <taxon>Enterobacterales</taxon>
        <taxon>Yersiniaceae</taxon>
        <taxon>Yersinia</taxon>
    </lineage>
</organism>
<dbReference type="Gene3D" id="2.170.130.10">
    <property type="entry name" value="TonB-dependent receptor, plug domain"/>
    <property type="match status" value="1"/>
</dbReference>
<keyword evidence="3 14" id="KW-0813">Transport</keyword>
<evidence type="ECO:0000256" key="6">
    <source>
        <dbReference type="ARBA" id="ARBA00022692"/>
    </source>
</evidence>
<dbReference type="HOGENOM" id="CLU_008287_9_3_6"/>
<evidence type="ECO:0000256" key="7">
    <source>
        <dbReference type="ARBA" id="ARBA00022729"/>
    </source>
</evidence>
<evidence type="ECO:0000256" key="1">
    <source>
        <dbReference type="ARBA" id="ARBA00004571"/>
    </source>
</evidence>
<evidence type="ECO:0000256" key="15">
    <source>
        <dbReference type="PROSITE-ProRule" id="PRU10144"/>
    </source>
</evidence>
<dbReference type="InterPro" id="IPR036942">
    <property type="entry name" value="Beta-barrel_TonB_sf"/>
</dbReference>
<dbReference type="InterPro" id="IPR012910">
    <property type="entry name" value="Plug_dom"/>
</dbReference>
<evidence type="ECO:0000256" key="9">
    <source>
        <dbReference type="ARBA" id="ARBA00023065"/>
    </source>
</evidence>
<dbReference type="PANTHER" id="PTHR32552">
    <property type="entry name" value="FERRICHROME IRON RECEPTOR-RELATED"/>
    <property type="match status" value="1"/>
</dbReference>
<keyword evidence="10 16" id="KW-0798">TonB box</keyword>
<dbReference type="GO" id="GO:0009279">
    <property type="term" value="C:cell outer membrane"/>
    <property type="evidence" value="ECO:0007669"/>
    <property type="project" value="UniProtKB-SubCell"/>
</dbReference>
<dbReference type="Pfam" id="PF07715">
    <property type="entry name" value="Plug"/>
    <property type="match status" value="1"/>
</dbReference>
<dbReference type="CDD" id="cd01347">
    <property type="entry name" value="ligand_gated_channel"/>
    <property type="match status" value="1"/>
</dbReference>
<dbReference type="SMR" id="A0A0E1NXW1"/>
<protein>
    <submittedName>
        <fullName evidence="20">Putative iron-siderophore receptor</fullName>
    </submittedName>
</protein>
<keyword evidence="11 14" id="KW-0472">Membrane</keyword>
<evidence type="ECO:0000256" key="12">
    <source>
        <dbReference type="ARBA" id="ARBA00023170"/>
    </source>
</evidence>
<dbReference type="GO" id="GO:0038023">
    <property type="term" value="F:signaling receptor activity"/>
    <property type="evidence" value="ECO:0007669"/>
    <property type="project" value="InterPro"/>
</dbReference>
<dbReference type="AlphaFoldDB" id="A0A0E1NXW1"/>
<keyword evidence="9" id="KW-0406">Ion transport</keyword>
<dbReference type="InterPro" id="IPR000531">
    <property type="entry name" value="Beta-barrel_TonB"/>
</dbReference>
<feature type="domain" description="TonB-dependent receptor-like beta-barrel" evidence="18">
    <location>
        <begin position="286"/>
        <end position="722"/>
    </location>
</feature>
<dbReference type="Pfam" id="PF00593">
    <property type="entry name" value="TonB_dep_Rec_b-barrel"/>
    <property type="match status" value="1"/>
</dbReference>
<dbReference type="GeneID" id="57977031"/>
<dbReference type="PATRIC" id="fig|360102.15.peg.3881"/>
<feature type="domain" description="TonB-dependent receptor plug" evidence="19">
    <location>
        <begin position="95"/>
        <end position="197"/>
    </location>
</feature>
<evidence type="ECO:0000256" key="5">
    <source>
        <dbReference type="ARBA" id="ARBA00022496"/>
    </source>
</evidence>
<dbReference type="Gene3D" id="2.40.170.20">
    <property type="entry name" value="TonB-dependent receptor, beta-barrel domain"/>
    <property type="match status" value="1"/>
</dbReference>
<dbReference type="FunFam" id="2.170.130.10:FF:000010">
    <property type="entry name" value="Ferripyoverdine receptor"/>
    <property type="match status" value="1"/>
</dbReference>
<comment type="subcellular location">
    <subcellularLocation>
        <location evidence="1 14">Cell outer membrane</location>
        <topology evidence="1 14">Multi-pass membrane protein</topology>
    </subcellularLocation>
</comment>
<gene>
    <name evidence="20" type="ordered locus">YPA_0831</name>
</gene>
<keyword evidence="13 14" id="KW-0998">Cell outer membrane</keyword>
<dbReference type="PROSITE" id="PS52016">
    <property type="entry name" value="TONB_DEPENDENT_REC_3"/>
    <property type="match status" value="1"/>
</dbReference>
<evidence type="ECO:0000256" key="17">
    <source>
        <dbReference type="SAM" id="SignalP"/>
    </source>
</evidence>
<evidence type="ECO:0000256" key="14">
    <source>
        <dbReference type="PROSITE-ProRule" id="PRU01360"/>
    </source>
</evidence>
<dbReference type="PANTHER" id="PTHR32552:SF74">
    <property type="entry name" value="HYDROXAMATE SIDEROPHORE RECEPTOR FHUE"/>
    <property type="match status" value="1"/>
</dbReference>
<feature type="short sequence motif" description="TonB C-terminal box" evidence="15">
    <location>
        <begin position="736"/>
        <end position="753"/>
    </location>
</feature>
<proteinExistence type="inferred from homology"/>
<evidence type="ECO:0000256" key="13">
    <source>
        <dbReference type="ARBA" id="ARBA00023237"/>
    </source>
</evidence>
<accession>A0A0E1NXW1</accession>
<dbReference type="EMBL" id="CP000308">
    <property type="protein sequence ID" value="ABG12799.1"/>
    <property type="molecule type" value="Genomic_DNA"/>
</dbReference>
<dbReference type="Proteomes" id="UP000001971">
    <property type="component" value="Chromosome"/>
</dbReference>
<dbReference type="GO" id="GO:0015891">
    <property type="term" value="P:siderophore transport"/>
    <property type="evidence" value="ECO:0007669"/>
    <property type="project" value="InterPro"/>
</dbReference>
<keyword evidence="6 14" id="KW-0812">Transmembrane</keyword>
<keyword evidence="4 14" id="KW-1134">Transmembrane beta strand</keyword>
<sequence precursor="true">MRILEKNHGKSRVRFNCTHPIKPAAWVLAANVSLLGCAYAATDENNSQKKERENNPANTTITVTASPLRHAGVTEDSGSYNTSSMSTATGLNISARETPQSVSVLTKQRMRDQNLNSVESAVNNITGISVRQFDSDRFGFTSRGMAVNNVMRDGVATFYDTRFNYGDNTLDTDMFDRIEVVRGAAGLMAGPGNPSAVINLVRKRPTQDFRGSVSAGVGSWEKWRTALDISGPLNSEGSVRGRFVTAYEDKNSFVNRYDQSKNPFYGILEIDVTPNTLFTFGADTQRTLTRGGMFGGLPLFNSAGGRTNYAQSATTASDWASAETRTQTLFSSLQHNFDNGWNIKGTFTFDNDKLRQDVMWPTGYPDPQTNIGMRPGSLSLIDGARRQQNYDIQVNGQYSLFGRQHQLGLGWNRQRQNIDNDYYLATCNATRTCPDLGDFTQPGWQYPKPVWSDKRAYGSKGRSDQSSQYVVTQLSLIDPLTLILGGRLTTWETRGDNFGTPQNARYKNEFVPYSGLTYDINRDLSVYTSYTEIFNPENRRDRNNTLLAPVSGQNYEAGLKGVAFDNSLDYSLAVFEIRQNNMPVPDTTAPRLPDNSQPYFAVDGTKTRGFEAEVSGKMTEDWNISAGYTQYNVKLPSSNTQTPVTPVTPRKVLKLFTTYTLPGQLSDLTLGGGVNWQSQIARNLSSPIGIQQIGQGSFAIYSLMSRYQFTPQLSLTVNLDNLFNQHYYTQIGQYNQYLLGAPRNVDATVRYTF</sequence>
<evidence type="ECO:0000313" key="20">
    <source>
        <dbReference type="EMBL" id="ABG12799.1"/>
    </source>
</evidence>
<evidence type="ECO:0000256" key="11">
    <source>
        <dbReference type="ARBA" id="ARBA00023136"/>
    </source>
</evidence>
<dbReference type="InterPro" id="IPR037066">
    <property type="entry name" value="Plug_dom_sf"/>
</dbReference>
<dbReference type="SUPFAM" id="SSF56935">
    <property type="entry name" value="Porins"/>
    <property type="match status" value="1"/>
</dbReference>
<feature type="signal peptide" evidence="17">
    <location>
        <begin position="1"/>
        <end position="40"/>
    </location>
</feature>
<name>A0A0E1NXW1_YERPA</name>
<keyword evidence="7 17" id="KW-0732">Signal</keyword>
<keyword evidence="5" id="KW-0410">Iron transport</keyword>
<dbReference type="InterPro" id="IPR010917">
    <property type="entry name" value="TonB_rcpt_CS"/>
</dbReference>
<evidence type="ECO:0000256" key="8">
    <source>
        <dbReference type="ARBA" id="ARBA00023004"/>
    </source>
</evidence>
<evidence type="ECO:0000259" key="18">
    <source>
        <dbReference type="Pfam" id="PF00593"/>
    </source>
</evidence>
<evidence type="ECO:0000256" key="3">
    <source>
        <dbReference type="ARBA" id="ARBA00022448"/>
    </source>
</evidence>
<dbReference type="PROSITE" id="PS01156">
    <property type="entry name" value="TONB_DEPENDENT_REC_2"/>
    <property type="match status" value="1"/>
</dbReference>
<dbReference type="NCBIfam" id="TIGR01783">
    <property type="entry name" value="TonB-siderophor"/>
    <property type="match status" value="1"/>
</dbReference>
<dbReference type="RefSeq" id="WP_002211883.1">
    <property type="nucleotide sequence ID" value="NC_008150.1"/>
</dbReference>
<evidence type="ECO:0000259" key="19">
    <source>
        <dbReference type="Pfam" id="PF07715"/>
    </source>
</evidence>
<reference evidence="20 21" key="1">
    <citation type="journal article" date="2006" name="J. Bacteriol.">
        <title>Complete genome sequence of Yersinia pestis strains Antiqua and Nepal516: evidence of gene reduction in an emerging pathogen.</title>
        <authorList>
            <person name="Chain P.S."/>
            <person name="Hu P."/>
            <person name="Malfatti S.A."/>
            <person name="Radnedge L."/>
            <person name="Larimer F."/>
            <person name="Vergez L.M."/>
            <person name="Worsham P."/>
            <person name="Chu M.C."/>
            <person name="Andersen G.L."/>
        </authorList>
    </citation>
    <scope>NUCLEOTIDE SEQUENCE [LARGE SCALE GENOMIC DNA]</scope>
    <source>
        <strain evidence="20 21">Antiqua</strain>
    </source>
</reference>
<evidence type="ECO:0000256" key="2">
    <source>
        <dbReference type="ARBA" id="ARBA00009810"/>
    </source>
</evidence>
<keyword evidence="8" id="KW-0408">Iron</keyword>
<dbReference type="InterPro" id="IPR039426">
    <property type="entry name" value="TonB-dep_rcpt-like"/>
</dbReference>
<dbReference type="GO" id="GO:0015344">
    <property type="term" value="F:siderophore uptake transmembrane transporter activity"/>
    <property type="evidence" value="ECO:0007669"/>
    <property type="project" value="TreeGrafter"/>
</dbReference>